<dbReference type="SUPFAM" id="SSF51735">
    <property type="entry name" value="NAD(P)-binding Rossmann-fold domains"/>
    <property type="match status" value="1"/>
</dbReference>
<dbReference type="AlphaFoldDB" id="A0A3N2BGN7"/>
<evidence type="ECO:0000313" key="3">
    <source>
        <dbReference type="Proteomes" id="UP000280668"/>
    </source>
</evidence>
<feature type="domain" description="Saccharopine dehydrogenase NADP binding" evidence="1">
    <location>
        <begin position="15"/>
        <end position="117"/>
    </location>
</feature>
<dbReference type="GO" id="GO:0005886">
    <property type="term" value="C:plasma membrane"/>
    <property type="evidence" value="ECO:0007669"/>
    <property type="project" value="TreeGrafter"/>
</dbReference>
<dbReference type="InterPro" id="IPR036291">
    <property type="entry name" value="NAD(P)-bd_dom_sf"/>
</dbReference>
<dbReference type="GO" id="GO:0009247">
    <property type="term" value="P:glycolipid biosynthetic process"/>
    <property type="evidence" value="ECO:0007669"/>
    <property type="project" value="TreeGrafter"/>
</dbReference>
<sequence length="413" mass="43121">MTTPGSAAPREHDLVIYGVTGFVGALVAEYLAHHAPSGVRIALAARSWEKAQAAQATLPVRAQSWPVLVADSTDADSLRAMVRSTRVLITTVGPYLRHGLPVVEACAAAGTHYADLTGEVPFIRQAMEFDELARNTGARIVHGCGYDSIPSDLGVLALHRQAAADGAGGLTRVLALARARGGISGGTVASVRGIVELAGQDAAVRRLLADPHSLSPDREAESSVRQPADFPAPSRLRDGAWVAPFPMASVNSRVVRRSNAVQGWSYGRDLRYGEAVSLGRGPRGALRAAGLSAAMAAGMGVLALRPAQALLDQLLPAAGTGPDEHTRAAGWFRTELRAVTESGVQYRAVVAGPGDPGYAATTVMLGESALALALDHEELPDRAGSLTPATAIGDVLIDRLRRAGHRYEVTARG</sequence>
<comment type="caution">
    <text evidence="2">The sequence shown here is derived from an EMBL/GenBank/DDBJ whole genome shotgun (WGS) entry which is preliminary data.</text>
</comment>
<name>A0A3N2BGN7_9MICO</name>
<reference evidence="2 3" key="1">
    <citation type="submission" date="2018-11" db="EMBL/GenBank/DDBJ databases">
        <title>Sequencing the genomes of 1000 actinobacteria strains.</title>
        <authorList>
            <person name="Klenk H.-P."/>
        </authorList>
    </citation>
    <scope>NUCLEOTIDE SEQUENCE [LARGE SCALE GENOMIC DNA]</scope>
    <source>
        <strain evidence="2 3">DSM 11294</strain>
    </source>
</reference>
<accession>A0A3N2BGN7</accession>
<gene>
    <name evidence="2" type="ORF">EDD31_2792</name>
</gene>
<keyword evidence="3" id="KW-1185">Reference proteome</keyword>
<dbReference type="Pfam" id="PF03435">
    <property type="entry name" value="Sacchrp_dh_NADP"/>
    <property type="match status" value="1"/>
</dbReference>
<proteinExistence type="predicted"/>
<dbReference type="EMBL" id="RKHK01000001">
    <property type="protein sequence ID" value="ROR74380.1"/>
    <property type="molecule type" value="Genomic_DNA"/>
</dbReference>
<evidence type="ECO:0000259" key="1">
    <source>
        <dbReference type="Pfam" id="PF03435"/>
    </source>
</evidence>
<evidence type="ECO:0000313" key="2">
    <source>
        <dbReference type="EMBL" id="ROR74380.1"/>
    </source>
</evidence>
<protein>
    <submittedName>
        <fullName evidence="2">Short subunit dehydrogenase-like uncharacterized protein</fullName>
    </submittedName>
</protein>
<dbReference type="RefSeq" id="WP_123304674.1">
    <property type="nucleotide sequence ID" value="NZ_RKHK01000001.1"/>
</dbReference>
<dbReference type="InterPro" id="IPR005097">
    <property type="entry name" value="Sacchrp_dh_NADP-bd"/>
</dbReference>
<dbReference type="OrthoDB" id="4369409at2"/>
<dbReference type="InterPro" id="IPR051276">
    <property type="entry name" value="Saccharopine_DH-like_oxidrdct"/>
</dbReference>
<dbReference type="PANTHER" id="PTHR12286:SF5">
    <property type="entry name" value="SACCHAROPINE DEHYDROGENASE-LIKE OXIDOREDUCTASE"/>
    <property type="match status" value="1"/>
</dbReference>
<dbReference type="Proteomes" id="UP000280668">
    <property type="component" value="Unassembled WGS sequence"/>
</dbReference>
<dbReference type="Gene3D" id="3.40.50.720">
    <property type="entry name" value="NAD(P)-binding Rossmann-like Domain"/>
    <property type="match status" value="1"/>
</dbReference>
<organism evidence="2 3">
    <name type="scientific">Bogoriella caseilytica</name>
    <dbReference type="NCBI Taxonomy" id="56055"/>
    <lineage>
        <taxon>Bacteria</taxon>
        <taxon>Bacillati</taxon>
        <taxon>Actinomycetota</taxon>
        <taxon>Actinomycetes</taxon>
        <taxon>Micrococcales</taxon>
        <taxon>Bogoriellaceae</taxon>
        <taxon>Bogoriella</taxon>
    </lineage>
</organism>
<dbReference type="PANTHER" id="PTHR12286">
    <property type="entry name" value="SACCHAROPINE DEHYDROGENASE-LIKE OXIDOREDUCTASE"/>
    <property type="match status" value="1"/>
</dbReference>